<evidence type="ECO:0000256" key="14">
    <source>
        <dbReference type="ARBA" id="ARBA00041063"/>
    </source>
</evidence>
<dbReference type="InterPro" id="IPR002347">
    <property type="entry name" value="SDR_fam"/>
</dbReference>
<evidence type="ECO:0000256" key="8">
    <source>
        <dbReference type="ARBA" id="ARBA00023098"/>
    </source>
</evidence>
<keyword evidence="5" id="KW-0276">Fatty acid metabolism</keyword>
<dbReference type="PANTHER" id="PTHR24317:SF7">
    <property type="entry name" value="PEROXISOMAL TRANS-2-ENOYL-COA REDUCTASE"/>
    <property type="match status" value="1"/>
</dbReference>
<evidence type="ECO:0000256" key="19">
    <source>
        <dbReference type="ARBA" id="ARBA00049386"/>
    </source>
</evidence>
<protein>
    <recommendedName>
        <fullName evidence="14">Peroxisomal trans-2-enoyl-CoA reductase</fullName>
        <ecNumber evidence="13">1.3.1.38</ecNumber>
    </recommendedName>
</protein>
<dbReference type="Proteomes" id="UP001298593">
    <property type="component" value="Unassembled WGS sequence"/>
</dbReference>
<name>A0ABU5XWI2_9MYCO</name>
<evidence type="ECO:0000256" key="9">
    <source>
        <dbReference type="ARBA" id="ARBA00023140"/>
    </source>
</evidence>
<dbReference type="PRINTS" id="PR00080">
    <property type="entry name" value="SDRFAMILY"/>
</dbReference>
<evidence type="ECO:0000256" key="3">
    <source>
        <dbReference type="ARBA" id="ARBA00022516"/>
    </source>
</evidence>
<evidence type="ECO:0000256" key="10">
    <source>
        <dbReference type="ARBA" id="ARBA00023160"/>
    </source>
</evidence>
<comment type="caution">
    <text evidence="21">The sequence shown here is derived from an EMBL/GenBank/DDBJ whole genome shotgun (WGS) entry which is preliminary data.</text>
</comment>
<evidence type="ECO:0000256" key="18">
    <source>
        <dbReference type="ARBA" id="ARBA00049251"/>
    </source>
</evidence>
<evidence type="ECO:0000256" key="12">
    <source>
        <dbReference type="ARBA" id="ARBA00038622"/>
    </source>
</evidence>
<dbReference type="EC" id="1.3.1.38" evidence="13"/>
<proteinExistence type="predicted"/>
<keyword evidence="6" id="KW-0521">NADP</keyword>
<keyword evidence="9" id="KW-0576">Peroxisome</keyword>
<dbReference type="InterPro" id="IPR036291">
    <property type="entry name" value="NAD(P)-bd_dom_sf"/>
</dbReference>
<evidence type="ECO:0000256" key="1">
    <source>
        <dbReference type="ARBA" id="ARBA00004275"/>
    </source>
</evidence>
<dbReference type="RefSeq" id="WP_329779991.1">
    <property type="nucleotide sequence ID" value="NZ_JAYJJU010000007.1"/>
</dbReference>
<comment type="catalytic activity">
    <reaction evidence="20">
        <text>(2E)-octenoyl-CoA + NADPH + H(+) = octanoyl-CoA + NADP(+)</text>
        <dbReference type="Rhea" id="RHEA:44952"/>
        <dbReference type="ChEBI" id="CHEBI:15378"/>
        <dbReference type="ChEBI" id="CHEBI:57386"/>
        <dbReference type="ChEBI" id="CHEBI:57783"/>
        <dbReference type="ChEBI" id="CHEBI:58349"/>
        <dbReference type="ChEBI" id="CHEBI:62242"/>
    </reaction>
    <physiologicalReaction direction="left-to-right" evidence="20">
        <dbReference type="Rhea" id="RHEA:44953"/>
    </physiologicalReaction>
</comment>
<evidence type="ECO:0000256" key="13">
    <source>
        <dbReference type="ARBA" id="ARBA00038849"/>
    </source>
</evidence>
<dbReference type="Gene3D" id="3.40.50.720">
    <property type="entry name" value="NAD(P)-binding Rossmann-like Domain"/>
    <property type="match status" value="1"/>
</dbReference>
<accession>A0ABU5XWI2</accession>
<keyword evidence="3" id="KW-0444">Lipid biosynthesis</keyword>
<comment type="subcellular location">
    <subcellularLocation>
        <location evidence="1">Peroxisome</location>
    </subcellularLocation>
</comment>
<evidence type="ECO:0000256" key="17">
    <source>
        <dbReference type="ARBA" id="ARBA00049108"/>
    </source>
</evidence>
<evidence type="ECO:0000256" key="5">
    <source>
        <dbReference type="ARBA" id="ARBA00022832"/>
    </source>
</evidence>
<comment type="catalytic activity">
    <reaction evidence="16">
        <text>(2E)-tetradecenoyl-CoA + NADPH + H(+) = tetradecanoyl-CoA + NADP(+)</text>
        <dbReference type="Rhea" id="RHEA:44968"/>
        <dbReference type="ChEBI" id="CHEBI:15378"/>
        <dbReference type="ChEBI" id="CHEBI:57385"/>
        <dbReference type="ChEBI" id="CHEBI:57783"/>
        <dbReference type="ChEBI" id="CHEBI:58349"/>
        <dbReference type="ChEBI" id="CHEBI:61405"/>
    </reaction>
    <physiologicalReaction direction="left-to-right" evidence="16">
        <dbReference type="Rhea" id="RHEA:44969"/>
    </physiologicalReaction>
</comment>
<keyword evidence="7" id="KW-0560">Oxidoreductase</keyword>
<keyword evidence="10" id="KW-0275">Fatty acid biosynthesis</keyword>
<evidence type="ECO:0000313" key="21">
    <source>
        <dbReference type="EMBL" id="MEB3031836.1"/>
    </source>
</evidence>
<comment type="catalytic activity">
    <reaction evidence="17">
        <text>(2E)-hexenoyl-CoA + NADPH + H(+) = hexanoyl-CoA + NADP(+)</text>
        <dbReference type="Rhea" id="RHEA:44956"/>
        <dbReference type="ChEBI" id="CHEBI:15378"/>
        <dbReference type="ChEBI" id="CHEBI:57783"/>
        <dbReference type="ChEBI" id="CHEBI:58349"/>
        <dbReference type="ChEBI" id="CHEBI:62077"/>
        <dbReference type="ChEBI" id="CHEBI:62620"/>
    </reaction>
    <physiologicalReaction direction="left-to-right" evidence="17">
        <dbReference type="Rhea" id="RHEA:44957"/>
    </physiologicalReaction>
</comment>
<dbReference type="Pfam" id="PF13561">
    <property type="entry name" value="adh_short_C2"/>
    <property type="match status" value="1"/>
</dbReference>
<evidence type="ECO:0000256" key="16">
    <source>
        <dbReference type="ARBA" id="ARBA00048686"/>
    </source>
</evidence>
<evidence type="ECO:0000256" key="7">
    <source>
        <dbReference type="ARBA" id="ARBA00023002"/>
    </source>
</evidence>
<comment type="catalytic activity">
    <reaction evidence="19">
        <text>(2E)-decenoyl-CoA + NADPH + H(+) = decanoyl-CoA + NADP(+)</text>
        <dbReference type="Rhea" id="RHEA:44960"/>
        <dbReference type="ChEBI" id="CHEBI:15378"/>
        <dbReference type="ChEBI" id="CHEBI:57783"/>
        <dbReference type="ChEBI" id="CHEBI:58349"/>
        <dbReference type="ChEBI" id="CHEBI:61406"/>
        <dbReference type="ChEBI" id="CHEBI:61430"/>
    </reaction>
    <physiologicalReaction direction="left-to-right" evidence="19">
        <dbReference type="Rhea" id="RHEA:44961"/>
    </physiologicalReaction>
</comment>
<evidence type="ECO:0000256" key="2">
    <source>
        <dbReference type="ARBA" id="ARBA00005189"/>
    </source>
</evidence>
<comment type="pathway">
    <text evidence="2">Lipid metabolism.</text>
</comment>
<evidence type="ECO:0000256" key="6">
    <source>
        <dbReference type="ARBA" id="ARBA00022857"/>
    </source>
</evidence>
<sequence>MTNSTDISRILAPDVLKGQICVVSGAGTGLGRAAALELARGGAIVITCARRADPLAETVSMIESIGGTAQSHPLDIRDAEAVNGFVDRVLGEHGRIDTLVNNAGGQFALPAEMITPNGFRKVLELNVLGTWLMTHAVATKAMIGQRDGKILNVTLSPHDGFPGLVHSSAARAAVENMTKTLSVEWARFGIRLNALAAGHFSTDALDTRYVPGVKEDALTRIPSGRFGTEEEWGWLVAYLASPAGDYFSGSVLTLDGARDVFGSGTYPPPGFFEAIAAAAAGKDTK</sequence>
<evidence type="ECO:0000256" key="20">
    <source>
        <dbReference type="ARBA" id="ARBA00049559"/>
    </source>
</evidence>
<evidence type="ECO:0000256" key="4">
    <source>
        <dbReference type="ARBA" id="ARBA00022553"/>
    </source>
</evidence>
<dbReference type="PRINTS" id="PR00081">
    <property type="entry name" value="GDHRDH"/>
</dbReference>
<organism evidence="21 22">
    <name type="scientific">[Mycobacterium] nativiensis</name>
    <dbReference type="NCBI Taxonomy" id="2855503"/>
    <lineage>
        <taxon>Bacteria</taxon>
        <taxon>Bacillati</taxon>
        <taxon>Actinomycetota</taxon>
        <taxon>Actinomycetes</taxon>
        <taxon>Mycobacteriales</taxon>
        <taxon>Mycobacteriaceae</taxon>
        <taxon>Mycolicibacter</taxon>
    </lineage>
</organism>
<evidence type="ECO:0000256" key="15">
    <source>
        <dbReference type="ARBA" id="ARBA00047570"/>
    </source>
</evidence>
<keyword evidence="22" id="KW-1185">Reference proteome</keyword>
<keyword evidence="8" id="KW-0443">Lipid metabolism</keyword>
<comment type="catalytic activity">
    <reaction evidence="15">
        <text>(2E)-dodecenoyl-CoA + NADPH + H(+) = dodecanoyl-CoA + NADP(+)</text>
        <dbReference type="Rhea" id="RHEA:44964"/>
        <dbReference type="ChEBI" id="CHEBI:15378"/>
        <dbReference type="ChEBI" id="CHEBI:57330"/>
        <dbReference type="ChEBI" id="CHEBI:57375"/>
        <dbReference type="ChEBI" id="CHEBI:57783"/>
        <dbReference type="ChEBI" id="CHEBI:58349"/>
    </reaction>
    <physiologicalReaction direction="left-to-right" evidence="15">
        <dbReference type="Rhea" id="RHEA:44965"/>
    </physiologicalReaction>
</comment>
<evidence type="ECO:0000256" key="11">
    <source>
        <dbReference type="ARBA" id="ARBA00037124"/>
    </source>
</evidence>
<comment type="subunit">
    <text evidence="12">Interacts with PEX5, probably required to target it into peroxisomes.</text>
</comment>
<reference evidence="21 22" key="1">
    <citation type="submission" date="2023-12" db="EMBL/GenBank/DDBJ databases">
        <title>Description of new species of Mycobacterium terrae complex isolated from sewage at the Sao Paulo Zoological Park Foundation in Brazil.</title>
        <authorList>
            <person name="Romagnoli C.L."/>
            <person name="Conceicao E.C."/>
            <person name="Machado E."/>
            <person name="Barreto L.B.P.F."/>
            <person name="Sharma A."/>
            <person name="Silva N.M."/>
            <person name="Marques L.E."/>
            <person name="Juliana M.A."/>
            <person name="Lourenco M.C.S."/>
            <person name="Digiampietri L.A."/>
            <person name="Suffys P.N."/>
            <person name="Viana-Niero C."/>
        </authorList>
    </citation>
    <scope>NUCLEOTIDE SEQUENCE [LARGE SCALE GENOMIC DNA]</scope>
    <source>
        <strain evidence="21 22">MYC340</strain>
    </source>
</reference>
<comment type="catalytic activity">
    <reaction evidence="18">
        <text>a (2E)-enoyl-CoA + NADPH + H(+) = a 2,3-saturated acyl-CoA + NADP(+)</text>
        <dbReference type="Rhea" id="RHEA:33763"/>
        <dbReference type="ChEBI" id="CHEBI:15378"/>
        <dbReference type="ChEBI" id="CHEBI:57783"/>
        <dbReference type="ChEBI" id="CHEBI:58349"/>
        <dbReference type="ChEBI" id="CHEBI:58856"/>
        <dbReference type="ChEBI" id="CHEBI:65111"/>
        <dbReference type="EC" id="1.3.1.38"/>
    </reaction>
    <physiologicalReaction direction="left-to-right" evidence="18">
        <dbReference type="Rhea" id="RHEA:33764"/>
    </physiologicalReaction>
</comment>
<keyword evidence="4" id="KW-0597">Phosphoprotein</keyword>
<dbReference type="EMBL" id="JAYJJU010000007">
    <property type="protein sequence ID" value="MEB3031836.1"/>
    <property type="molecule type" value="Genomic_DNA"/>
</dbReference>
<dbReference type="PANTHER" id="PTHR24317">
    <property type="entry name" value="PEROXISOMAL TRANS-2-ENOYL-COA REDUCTASE"/>
    <property type="match status" value="1"/>
</dbReference>
<gene>
    <name evidence="21" type="ORF">KV113_09725</name>
</gene>
<evidence type="ECO:0000313" key="22">
    <source>
        <dbReference type="Proteomes" id="UP001298593"/>
    </source>
</evidence>
<dbReference type="InterPro" id="IPR052388">
    <property type="entry name" value="Peroxisomal_t2-enoyl-CoA_red"/>
</dbReference>
<dbReference type="SUPFAM" id="SSF51735">
    <property type="entry name" value="NAD(P)-binding Rossmann-fold domains"/>
    <property type="match status" value="1"/>
</dbReference>
<comment type="function">
    <text evidence="11">Participates in chain elongation of fatty acids. Catalyzes the reduction of trans-2-enoyl-CoAs of varying chain lengths from 6:1 to 16:1, having maximum activity with 10:1 CoA. Has no 2,4-dienoyl-CoA reductase activity.</text>
</comment>